<proteinExistence type="predicted"/>
<feature type="region of interest" description="Disordered" evidence="4">
    <location>
        <begin position="1"/>
        <end position="27"/>
    </location>
</feature>
<dbReference type="EMBL" id="ML993924">
    <property type="protein sequence ID" value="KAF2202775.1"/>
    <property type="molecule type" value="Genomic_DNA"/>
</dbReference>
<dbReference type="AlphaFoldDB" id="A0A9P4N0D2"/>
<evidence type="ECO:0000313" key="6">
    <source>
        <dbReference type="Proteomes" id="UP000799536"/>
    </source>
</evidence>
<evidence type="ECO:0000256" key="1">
    <source>
        <dbReference type="ARBA" id="ARBA00020786"/>
    </source>
</evidence>
<dbReference type="InterPro" id="IPR050230">
    <property type="entry name" value="CALM/Myosin/TropC-like"/>
</dbReference>
<name>A0A9P4N0D2_9PLEO</name>
<accession>A0A9P4N0D2</accession>
<keyword evidence="6" id="KW-1185">Reference proteome</keyword>
<dbReference type="PANTHER" id="PTHR23048">
    <property type="entry name" value="MYOSIN LIGHT CHAIN 1, 3"/>
    <property type="match status" value="1"/>
</dbReference>
<sequence length="211" mass="23486">MPPKRRPPKSSHVPPKRPSKLAKENNLTAAQEREIREAFSLFAVQHPHHEDSQEGVLRVSDVRRCLKALNLAPSPSELPSILETIDPMNSGFVPFIPFFEYAAIAIHDKVSGDEDENEDDEDEGSEYREESNAAEVRAAYSLFTHGAPGPITLAHLRRVARELREDLDDEVLKDMILEANGGIRSRSGGDVGGVRMEEFEAVMRRAGISFS</sequence>
<dbReference type="InterPro" id="IPR011992">
    <property type="entry name" value="EF-hand-dom_pair"/>
</dbReference>
<keyword evidence="3" id="KW-0106">Calcium</keyword>
<dbReference type="SUPFAM" id="SSF47473">
    <property type="entry name" value="EF-hand"/>
    <property type="match status" value="1"/>
</dbReference>
<dbReference type="OrthoDB" id="26525at2759"/>
<protein>
    <recommendedName>
        <fullName evidence="1">Calmodulin</fullName>
    </recommendedName>
</protein>
<dbReference type="Gene3D" id="1.10.238.10">
    <property type="entry name" value="EF-hand"/>
    <property type="match status" value="2"/>
</dbReference>
<reference evidence="5" key="1">
    <citation type="journal article" date="2020" name="Stud. Mycol.">
        <title>101 Dothideomycetes genomes: a test case for predicting lifestyles and emergence of pathogens.</title>
        <authorList>
            <person name="Haridas S."/>
            <person name="Albert R."/>
            <person name="Binder M."/>
            <person name="Bloem J."/>
            <person name="Labutti K."/>
            <person name="Salamov A."/>
            <person name="Andreopoulos B."/>
            <person name="Baker S."/>
            <person name="Barry K."/>
            <person name="Bills G."/>
            <person name="Bluhm B."/>
            <person name="Cannon C."/>
            <person name="Castanera R."/>
            <person name="Culley D."/>
            <person name="Daum C."/>
            <person name="Ezra D."/>
            <person name="Gonzalez J."/>
            <person name="Henrissat B."/>
            <person name="Kuo A."/>
            <person name="Liang C."/>
            <person name="Lipzen A."/>
            <person name="Lutzoni F."/>
            <person name="Magnuson J."/>
            <person name="Mondo S."/>
            <person name="Nolan M."/>
            <person name="Ohm R."/>
            <person name="Pangilinan J."/>
            <person name="Park H.-J."/>
            <person name="Ramirez L."/>
            <person name="Alfaro M."/>
            <person name="Sun H."/>
            <person name="Tritt A."/>
            <person name="Yoshinaga Y."/>
            <person name="Zwiers L.-H."/>
            <person name="Turgeon B."/>
            <person name="Goodwin S."/>
            <person name="Spatafora J."/>
            <person name="Crous P."/>
            <person name="Grigoriev I."/>
        </authorList>
    </citation>
    <scope>NUCLEOTIDE SEQUENCE</scope>
    <source>
        <strain evidence="5">ATCC 74209</strain>
    </source>
</reference>
<feature type="compositionally biased region" description="Acidic residues" evidence="4">
    <location>
        <begin position="113"/>
        <end position="124"/>
    </location>
</feature>
<gene>
    <name evidence="5" type="ORF">GQ43DRAFT_391372</name>
</gene>
<feature type="compositionally biased region" description="Basic residues" evidence="4">
    <location>
        <begin position="1"/>
        <end position="20"/>
    </location>
</feature>
<dbReference type="PANTHER" id="PTHR23048:SF59">
    <property type="entry name" value="EF-HAND SUPERFAMILY PROTEIN"/>
    <property type="match status" value="1"/>
</dbReference>
<organism evidence="5 6">
    <name type="scientific">Delitschia confertaspora ATCC 74209</name>
    <dbReference type="NCBI Taxonomy" id="1513339"/>
    <lineage>
        <taxon>Eukaryota</taxon>
        <taxon>Fungi</taxon>
        <taxon>Dikarya</taxon>
        <taxon>Ascomycota</taxon>
        <taxon>Pezizomycotina</taxon>
        <taxon>Dothideomycetes</taxon>
        <taxon>Pleosporomycetidae</taxon>
        <taxon>Pleosporales</taxon>
        <taxon>Delitschiaceae</taxon>
        <taxon>Delitschia</taxon>
    </lineage>
</organism>
<evidence type="ECO:0000313" key="5">
    <source>
        <dbReference type="EMBL" id="KAF2202775.1"/>
    </source>
</evidence>
<evidence type="ECO:0000256" key="3">
    <source>
        <dbReference type="ARBA" id="ARBA00022837"/>
    </source>
</evidence>
<dbReference type="Proteomes" id="UP000799536">
    <property type="component" value="Unassembled WGS sequence"/>
</dbReference>
<comment type="caution">
    <text evidence="5">The sequence shown here is derived from an EMBL/GenBank/DDBJ whole genome shotgun (WGS) entry which is preliminary data.</text>
</comment>
<evidence type="ECO:0000256" key="4">
    <source>
        <dbReference type="SAM" id="MobiDB-lite"/>
    </source>
</evidence>
<dbReference type="GO" id="GO:0016460">
    <property type="term" value="C:myosin II complex"/>
    <property type="evidence" value="ECO:0007669"/>
    <property type="project" value="TreeGrafter"/>
</dbReference>
<evidence type="ECO:0000256" key="2">
    <source>
        <dbReference type="ARBA" id="ARBA00022737"/>
    </source>
</evidence>
<keyword evidence="2" id="KW-0677">Repeat</keyword>
<feature type="region of interest" description="Disordered" evidence="4">
    <location>
        <begin position="110"/>
        <end position="131"/>
    </location>
</feature>